<evidence type="ECO:0000259" key="6">
    <source>
        <dbReference type="PROSITE" id="PS51935"/>
    </source>
</evidence>
<comment type="similarity">
    <text evidence="1">Belongs to the peptidase C40 family.</text>
</comment>
<keyword evidence="4" id="KW-0788">Thiol protease</keyword>
<dbReference type="InterPro" id="IPR000064">
    <property type="entry name" value="NLP_P60_dom"/>
</dbReference>
<accession>A0A1T3NJ78</accession>
<dbReference type="GO" id="GO:0008234">
    <property type="term" value="F:cysteine-type peptidase activity"/>
    <property type="evidence" value="ECO:0007669"/>
    <property type="project" value="UniProtKB-KW"/>
</dbReference>
<gene>
    <name evidence="7" type="ORF">B4N89_45105</name>
</gene>
<dbReference type="PANTHER" id="PTHR47359">
    <property type="entry name" value="PEPTIDOGLYCAN DL-ENDOPEPTIDASE CWLO"/>
    <property type="match status" value="1"/>
</dbReference>
<protein>
    <recommendedName>
        <fullName evidence="6">NlpC/P60 domain-containing protein</fullName>
    </recommendedName>
</protein>
<dbReference type="Proteomes" id="UP000190037">
    <property type="component" value="Unassembled WGS sequence"/>
</dbReference>
<evidence type="ECO:0000256" key="5">
    <source>
        <dbReference type="SAM" id="MobiDB-lite"/>
    </source>
</evidence>
<organism evidence="7 8">
    <name type="scientific">Embleya scabrispora</name>
    <dbReference type="NCBI Taxonomy" id="159449"/>
    <lineage>
        <taxon>Bacteria</taxon>
        <taxon>Bacillati</taxon>
        <taxon>Actinomycetota</taxon>
        <taxon>Actinomycetes</taxon>
        <taxon>Kitasatosporales</taxon>
        <taxon>Streptomycetaceae</taxon>
        <taxon>Embleya</taxon>
    </lineage>
</organism>
<feature type="domain" description="NlpC/P60" evidence="6">
    <location>
        <begin position="33"/>
        <end position="157"/>
    </location>
</feature>
<name>A0A1T3NJ78_9ACTN</name>
<evidence type="ECO:0000256" key="3">
    <source>
        <dbReference type="ARBA" id="ARBA00022801"/>
    </source>
</evidence>
<proteinExistence type="inferred from homology"/>
<evidence type="ECO:0000256" key="4">
    <source>
        <dbReference type="ARBA" id="ARBA00022807"/>
    </source>
</evidence>
<dbReference type="InterPro" id="IPR051794">
    <property type="entry name" value="PG_Endopeptidase_C40"/>
</dbReference>
<sequence>MGIPLCERSIRAHRAGCEDRLPRQEPRLTRFSIGRRPQSRRHRASPGGPALHLGAMGPDAFDCSGLVWFAYRNAGFVWERTDTNGQYTKGQHVPAEAVQPGDLVFWQTGSDIHHVAMYIGNNQIVEAPRPGLSVRVRNWKPNEGMPNAVRLVPTAAA</sequence>
<dbReference type="GO" id="GO:0006508">
    <property type="term" value="P:proteolysis"/>
    <property type="evidence" value="ECO:0007669"/>
    <property type="project" value="UniProtKB-KW"/>
</dbReference>
<keyword evidence="8" id="KW-1185">Reference proteome</keyword>
<dbReference type="Gene3D" id="3.90.1720.10">
    <property type="entry name" value="endopeptidase domain like (from Nostoc punctiforme)"/>
    <property type="match status" value="1"/>
</dbReference>
<feature type="region of interest" description="Disordered" evidence="5">
    <location>
        <begin position="30"/>
        <end position="51"/>
    </location>
</feature>
<dbReference type="PROSITE" id="PS51935">
    <property type="entry name" value="NLPC_P60"/>
    <property type="match status" value="1"/>
</dbReference>
<dbReference type="AlphaFoldDB" id="A0A1T3NJ78"/>
<dbReference type="EMBL" id="MWQN01000005">
    <property type="protein sequence ID" value="OPC76671.1"/>
    <property type="molecule type" value="Genomic_DNA"/>
</dbReference>
<evidence type="ECO:0000313" key="7">
    <source>
        <dbReference type="EMBL" id="OPC76671.1"/>
    </source>
</evidence>
<evidence type="ECO:0000256" key="1">
    <source>
        <dbReference type="ARBA" id="ARBA00007074"/>
    </source>
</evidence>
<evidence type="ECO:0000256" key="2">
    <source>
        <dbReference type="ARBA" id="ARBA00022670"/>
    </source>
</evidence>
<dbReference type="Pfam" id="PF00877">
    <property type="entry name" value="NLPC_P60"/>
    <property type="match status" value="1"/>
</dbReference>
<dbReference type="PANTHER" id="PTHR47359:SF3">
    <property type="entry name" value="NLP_P60 DOMAIN-CONTAINING PROTEIN-RELATED"/>
    <property type="match status" value="1"/>
</dbReference>
<reference evidence="7 8" key="1">
    <citation type="submission" date="2017-03" db="EMBL/GenBank/DDBJ databases">
        <title>Draft genome sequence of Streptomyces scabrisporus NF3, endophyte isolated from Amphipterygium adstringens.</title>
        <authorList>
            <person name="Vazquez M."/>
            <person name="Ceapa C.D."/>
            <person name="Rodriguez Luna D."/>
            <person name="Sanchez Esquivel S."/>
        </authorList>
    </citation>
    <scope>NUCLEOTIDE SEQUENCE [LARGE SCALE GENOMIC DNA]</scope>
    <source>
        <strain evidence="7 8">NF3</strain>
    </source>
</reference>
<dbReference type="SUPFAM" id="SSF54001">
    <property type="entry name" value="Cysteine proteinases"/>
    <property type="match status" value="1"/>
</dbReference>
<evidence type="ECO:0000313" key="8">
    <source>
        <dbReference type="Proteomes" id="UP000190037"/>
    </source>
</evidence>
<keyword evidence="2" id="KW-0645">Protease</keyword>
<comment type="caution">
    <text evidence="7">The sequence shown here is derived from an EMBL/GenBank/DDBJ whole genome shotgun (WGS) entry which is preliminary data.</text>
</comment>
<dbReference type="InterPro" id="IPR038765">
    <property type="entry name" value="Papain-like_cys_pep_sf"/>
</dbReference>
<keyword evidence="3" id="KW-0378">Hydrolase</keyword>